<keyword evidence="2" id="KW-1185">Reference proteome</keyword>
<dbReference type="WBParaSite" id="ALUE_0001128701-mRNA-1">
    <property type="protein sequence ID" value="ALUE_0001128701-mRNA-1"/>
    <property type="gene ID" value="ALUE_0001128701"/>
</dbReference>
<evidence type="ECO:0000256" key="1">
    <source>
        <dbReference type="SAM" id="Phobius"/>
    </source>
</evidence>
<feature type="transmembrane region" description="Helical" evidence="1">
    <location>
        <begin position="42"/>
        <end position="64"/>
    </location>
</feature>
<dbReference type="Proteomes" id="UP000036681">
    <property type="component" value="Unplaced"/>
</dbReference>
<protein>
    <submittedName>
        <fullName evidence="3">G protein-coupled receptor</fullName>
    </submittedName>
</protein>
<sequence length="194" mass="21673">LSRIEAKSCSDIYLFQHCIINILQLSFGYLANGDICGPTLKIPFIGSITTLPIIPLSIIIGLFINLRIMFHVCQHTNKTPTTRSYNKLSIIVTGGIRLRASEISEMRRCANGLLIQTTIPLIFVLPQTVAEGILFIDESFRAPRFFWIAINGATCIYLSINPLISLLSVQQFRQAARMLCRKYTSTTTVASAFK</sequence>
<reference evidence="3" key="1">
    <citation type="submission" date="2017-02" db="UniProtKB">
        <authorList>
            <consortium name="WormBaseParasite"/>
        </authorList>
    </citation>
    <scope>IDENTIFICATION</scope>
</reference>
<dbReference type="Gene3D" id="1.20.1070.10">
    <property type="entry name" value="Rhodopsin 7-helix transmembrane proteins"/>
    <property type="match status" value="1"/>
</dbReference>
<evidence type="ECO:0000313" key="3">
    <source>
        <dbReference type="WBParaSite" id="ALUE_0001128701-mRNA-1"/>
    </source>
</evidence>
<accession>A0A0M3I3N9</accession>
<keyword evidence="1" id="KW-0812">Transmembrane</keyword>
<organism evidence="2 3">
    <name type="scientific">Ascaris lumbricoides</name>
    <name type="common">Giant roundworm</name>
    <dbReference type="NCBI Taxonomy" id="6252"/>
    <lineage>
        <taxon>Eukaryota</taxon>
        <taxon>Metazoa</taxon>
        <taxon>Ecdysozoa</taxon>
        <taxon>Nematoda</taxon>
        <taxon>Chromadorea</taxon>
        <taxon>Rhabditida</taxon>
        <taxon>Spirurina</taxon>
        <taxon>Ascaridomorpha</taxon>
        <taxon>Ascaridoidea</taxon>
        <taxon>Ascarididae</taxon>
        <taxon>Ascaris</taxon>
    </lineage>
</organism>
<feature type="transmembrane region" description="Helical" evidence="1">
    <location>
        <begin position="12"/>
        <end position="30"/>
    </location>
</feature>
<feature type="transmembrane region" description="Helical" evidence="1">
    <location>
        <begin position="145"/>
        <end position="169"/>
    </location>
</feature>
<name>A0A0M3I3N9_ASCLU</name>
<keyword evidence="1" id="KW-0472">Membrane</keyword>
<proteinExistence type="predicted"/>
<dbReference type="AlphaFoldDB" id="A0A0M3I3N9"/>
<dbReference type="SUPFAM" id="SSF81321">
    <property type="entry name" value="Family A G protein-coupled receptor-like"/>
    <property type="match status" value="1"/>
</dbReference>
<feature type="transmembrane region" description="Helical" evidence="1">
    <location>
        <begin position="109"/>
        <end position="125"/>
    </location>
</feature>
<evidence type="ECO:0000313" key="2">
    <source>
        <dbReference type="Proteomes" id="UP000036681"/>
    </source>
</evidence>
<keyword evidence="1" id="KW-1133">Transmembrane helix</keyword>